<feature type="region of interest" description="Disordered" evidence="1">
    <location>
        <begin position="1"/>
        <end position="21"/>
    </location>
</feature>
<dbReference type="EMBL" id="FUEG01000058">
    <property type="protein sequence ID" value="SJL18368.1"/>
    <property type="molecule type" value="Genomic_DNA"/>
</dbReference>
<dbReference type="AlphaFoldDB" id="A0A284SBI6"/>
<evidence type="ECO:0000313" key="3">
    <source>
        <dbReference type="Proteomes" id="UP000219338"/>
    </source>
</evidence>
<accession>A0A284SBI6</accession>
<protein>
    <submittedName>
        <fullName evidence="2">Uncharacterized protein</fullName>
    </submittedName>
</protein>
<keyword evidence="3" id="KW-1185">Reference proteome</keyword>
<dbReference type="Proteomes" id="UP000219338">
    <property type="component" value="Unassembled WGS sequence"/>
</dbReference>
<dbReference type="OrthoDB" id="3365698at2759"/>
<gene>
    <name evidence="2" type="ORF">ARMOST_21956</name>
</gene>
<proteinExistence type="predicted"/>
<reference evidence="3" key="1">
    <citation type="journal article" date="2017" name="Nat. Ecol. Evol.">
        <title>Genome expansion and lineage-specific genetic innovations in the forest pathogenic fungi Armillaria.</title>
        <authorList>
            <person name="Sipos G."/>
            <person name="Prasanna A.N."/>
            <person name="Walter M.C."/>
            <person name="O'Connor E."/>
            <person name="Balint B."/>
            <person name="Krizsan K."/>
            <person name="Kiss B."/>
            <person name="Hess J."/>
            <person name="Varga T."/>
            <person name="Slot J."/>
            <person name="Riley R."/>
            <person name="Boka B."/>
            <person name="Rigling D."/>
            <person name="Barry K."/>
            <person name="Lee J."/>
            <person name="Mihaltcheva S."/>
            <person name="LaButti K."/>
            <person name="Lipzen A."/>
            <person name="Waldron R."/>
            <person name="Moloney N.M."/>
            <person name="Sperisen C."/>
            <person name="Kredics L."/>
            <person name="Vagvoelgyi C."/>
            <person name="Patrignani A."/>
            <person name="Fitzpatrick D."/>
            <person name="Nagy I."/>
            <person name="Doyle S."/>
            <person name="Anderson J.B."/>
            <person name="Grigoriev I.V."/>
            <person name="Gueldener U."/>
            <person name="Muensterkoetter M."/>
            <person name="Nagy L.G."/>
        </authorList>
    </citation>
    <scope>NUCLEOTIDE SEQUENCE [LARGE SCALE GENOMIC DNA]</scope>
    <source>
        <strain evidence="3">C18/9</strain>
    </source>
</reference>
<evidence type="ECO:0000313" key="2">
    <source>
        <dbReference type="EMBL" id="SJL18368.1"/>
    </source>
</evidence>
<evidence type="ECO:0000256" key="1">
    <source>
        <dbReference type="SAM" id="MobiDB-lite"/>
    </source>
</evidence>
<sequence length="505" mass="57901">MAKSKKSRPTLAHHIPTDDPPYAHLIRNNNQPLDSEVDEILLIIQDAKKRLAEQANGLQPEARKESKALRALIKTCTKIIHPVRRLPFEIISEILLQTLSGPYDWDNYPAVHDYFRGPWAYSEVCRRWRDVALKLPHLWSELSAPSNCGPYWLHVKNPIGRMKLWLHRSRSAPLRILYDGQWGKHGPKEHETITSLLFEQSERWEVFRWIGCSDPGRFGRLSEVVGRVPLLRHLDVQYIVAGGPQEPARAVSFAGFTALQPHLVRFHAERFLVDPFKLLGIAPNLEDLALVLNPAHDDIPRKWFPLSRLTHSGIQRLVVDHPYMIALPYLILPQLKCLGLRSFALDDLYLITALIIQSRCPLTKLFVQGKYHFHWSLVQVLQANPILEDLTLVGDESMPLYQYQESILEQLTIREGIPDLLPALKTFSCDVRGVDPKALVAMLESRCERGHLRKVTLWSAQTPVKKWVSARLLRRVKDLGKKGVQVVVADIPWSYSSLKMQDLME</sequence>
<organism evidence="2 3">
    <name type="scientific">Armillaria ostoyae</name>
    <name type="common">Armillaria root rot fungus</name>
    <dbReference type="NCBI Taxonomy" id="47428"/>
    <lineage>
        <taxon>Eukaryota</taxon>
        <taxon>Fungi</taxon>
        <taxon>Dikarya</taxon>
        <taxon>Basidiomycota</taxon>
        <taxon>Agaricomycotina</taxon>
        <taxon>Agaricomycetes</taxon>
        <taxon>Agaricomycetidae</taxon>
        <taxon>Agaricales</taxon>
        <taxon>Marasmiineae</taxon>
        <taxon>Physalacriaceae</taxon>
        <taxon>Armillaria</taxon>
    </lineage>
</organism>
<name>A0A284SBI6_ARMOS</name>